<protein>
    <submittedName>
        <fullName evidence="2">Uncharacterized protein</fullName>
    </submittedName>
</protein>
<evidence type="ECO:0000313" key="3">
    <source>
        <dbReference type="Proteomes" id="UP001473302"/>
    </source>
</evidence>
<name>A0ABP9YXU4_9FUNG</name>
<feature type="compositionally biased region" description="Basic residues" evidence="1">
    <location>
        <begin position="54"/>
        <end position="65"/>
    </location>
</feature>
<evidence type="ECO:0000256" key="1">
    <source>
        <dbReference type="SAM" id="MobiDB-lite"/>
    </source>
</evidence>
<sequence>MRRTPAFVELEKTRAISHTIIGAIHSSSVIHVAMKKPPPRKEKPLKPAANKSEKSKKRKLAKGKQRAGEIIIEEPVVEYVEVENIDDIEANKPPSKGATTAHFIKFMNALLDIMGYGRRPKGQLSCNGQLHHSQITSHD</sequence>
<reference evidence="2 3" key="1">
    <citation type="submission" date="2024-04" db="EMBL/GenBank/DDBJ databases">
        <title>genome sequences of Mucor flavus KT1a and Helicostylum pulchrum KT1b strains isolated from the surface of a dry-aged beef.</title>
        <authorList>
            <person name="Toyotome T."/>
            <person name="Hosono M."/>
            <person name="Torimaru M."/>
            <person name="Fukuda K."/>
            <person name="Mikami N."/>
        </authorList>
    </citation>
    <scope>NUCLEOTIDE SEQUENCE [LARGE SCALE GENOMIC DNA]</scope>
    <source>
        <strain evidence="2 3">KT1a</strain>
    </source>
</reference>
<accession>A0ABP9YXU4</accession>
<gene>
    <name evidence="2" type="ORF">MFLAVUS_005115</name>
</gene>
<proteinExistence type="predicted"/>
<keyword evidence="3" id="KW-1185">Reference proteome</keyword>
<organism evidence="2 3">
    <name type="scientific">Mucor flavus</name>
    <dbReference type="NCBI Taxonomy" id="439312"/>
    <lineage>
        <taxon>Eukaryota</taxon>
        <taxon>Fungi</taxon>
        <taxon>Fungi incertae sedis</taxon>
        <taxon>Mucoromycota</taxon>
        <taxon>Mucoromycotina</taxon>
        <taxon>Mucoromycetes</taxon>
        <taxon>Mucorales</taxon>
        <taxon>Mucorineae</taxon>
        <taxon>Mucoraceae</taxon>
        <taxon>Mucor</taxon>
    </lineage>
</organism>
<dbReference type="Proteomes" id="UP001473302">
    <property type="component" value="Unassembled WGS sequence"/>
</dbReference>
<evidence type="ECO:0000313" key="2">
    <source>
        <dbReference type="EMBL" id="GAA5811674.1"/>
    </source>
</evidence>
<dbReference type="EMBL" id="BAABUK010000010">
    <property type="protein sequence ID" value="GAA5811674.1"/>
    <property type="molecule type" value="Genomic_DNA"/>
</dbReference>
<comment type="caution">
    <text evidence="2">The sequence shown here is derived from an EMBL/GenBank/DDBJ whole genome shotgun (WGS) entry which is preliminary data.</text>
</comment>
<feature type="region of interest" description="Disordered" evidence="1">
    <location>
        <begin position="35"/>
        <end position="65"/>
    </location>
</feature>